<dbReference type="InterPro" id="IPR010086">
    <property type="entry name" value="Flavodoxin_lc"/>
</dbReference>
<evidence type="ECO:0000256" key="7">
    <source>
        <dbReference type="PIRNR" id="PIRNR038996"/>
    </source>
</evidence>
<dbReference type="NCBIfam" id="TIGR01752">
    <property type="entry name" value="flav_long"/>
    <property type="match status" value="1"/>
</dbReference>
<dbReference type="Pfam" id="PF00258">
    <property type="entry name" value="Flavodoxin_1"/>
    <property type="match status" value="1"/>
</dbReference>
<comment type="cofactor">
    <cofactor evidence="1 7">
        <name>FMN</name>
        <dbReference type="ChEBI" id="CHEBI:58210"/>
    </cofactor>
</comment>
<accession>A0ABP1FB34</accession>
<keyword evidence="10" id="KW-1185">Reference proteome</keyword>
<dbReference type="PIRSF" id="PIRSF038996">
    <property type="entry name" value="FldA"/>
    <property type="match status" value="1"/>
</dbReference>
<dbReference type="InterPro" id="IPR008254">
    <property type="entry name" value="Flavodoxin/NO_synth"/>
</dbReference>
<keyword evidence="4 7" id="KW-0285">Flavoprotein</keyword>
<evidence type="ECO:0000259" key="8">
    <source>
        <dbReference type="PROSITE" id="PS50902"/>
    </source>
</evidence>
<dbReference type="NCBIfam" id="NF006739">
    <property type="entry name" value="PRK09267.1-5"/>
    <property type="match status" value="1"/>
</dbReference>
<comment type="caution">
    <text evidence="9">The sequence shown here is derived from an EMBL/GenBank/DDBJ whole genome shotgun (WGS) entry which is preliminary data.</text>
</comment>
<dbReference type="PANTHER" id="PTHR42809">
    <property type="entry name" value="FLAVODOXIN 2"/>
    <property type="match status" value="1"/>
</dbReference>
<dbReference type="Proteomes" id="UP001497602">
    <property type="component" value="Unassembled WGS sequence"/>
</dbReference>
<evidence type="ECO:0000313" key="10">
    <source>
        <dbReference type="Proteomes" id="UP001497602"/>
    </source>
</evidence>
<dbReference type="RefSeq" id="WP_348703357.1">
    <property type="nucleotide sequence ID" value="NZ_CAXIYA010000011.1"/>
</dbReference>
<gene>
    <name evidence="9" type="primary">isiB</name>
    <name evidence="9" type="ORF">T190115A13A_180013</name>
</gene>
<name>A0ABP1FB34_9FLAO</name>
<keyword evidence="6 7" id="KW-0249">Electron transport</keyword>
<dbReference type="InterPro" id="IPR001094">
    <property type="entry name" value="Flavdoxin-like"/>
</dbReference>
<keyword evidence="3 7" id="KW-0813">Transport</keyword>
<dbReference type="InterPro" id="IPR029039">
    <property type="entry name" value="Flavoprotein-like_sf"/>
</dbReference>
<sequence length="179" mass="20140">MDKIGLIYGSDTGMTEEITHSIVDQWNLSEIEVTEVSNASTSDFEQFDFLILGLSTWYDGDLQSDWESYFDEFKTIDFTGKTVAIFGLGDQYGYGEYFIDGVGMLAEVVTDNGGTVVGKWSTEGYDFTESKAEIEGEDLFYGLAIDEDNQPELTSERLKTWLEDIQKEYKKVVELALGS</sequence>
<evidence type="ECO:0000256" key="4">
    <source>
        <dbReference type="ARBA" id="ARBA00022630"/>
    </source>
</evidence>
<dbReference type="Gene3D" id="3.40.50.360">
    <property type="match status" value="1"/>
</dbReference>
<dbReference type="PANTHER" id="PTHR42809:SF1">
    <property type="entry name" value="FLAVODOXIN 1"/>
    <property type="match status" value="1"/>
</dbReference>
<comment type="similarity">
    <text evidence="2 7">Belongs to the flavodoxin family.</text>
</comment>
<protein>
    <recommendedName>
        <fullName evidence="7">Flavodoxin</fullName>
    </recommendedName>
</protein>
<evidence type="ECO:0000256" key="2">
    <source>
        <dbReference type="ARBA" id="ARBA00005267"/>
    </source>
</evidence>
<organism evidence="9 10">
    <name type="scientific">Tenacibaculum vairaonense</name>
    <dbReference type="NCBI Taxonomy" id="3137860"/>
    <lineage>
        <taxon>Bacteria</taxon>
        <taxon>Pseudomonadati</taxon>
        <taxon>Bacteroidota</taxon>
        <taxon>Flavobacteriia</taxon>
        <taxon>Flavobacteriales</taxon>
        <taxon>Flavobacteriaceae</taxon>
        <taxon>Tenacibaculum</taxon>
    </lineage>
</organism>
<comment type="function">
    <text evidence="7">Low-potential electron donor to a number of redox enzymes.</text>
</comment>
<dbReference type="EMBL" id="CAXJRC010000009">
    <property type="protein sequence ID" value="CAL2105684.1"/>
    <property type="molecule type" value="Genomic_DNA"/>
</dbReference>
<dbReference type="SUPFAM" id="SSF52218">
    <property type="entry name" value="Flavoproteins"/>
    <property type="match status" value="1"/>
</dbReference>
<evidence type="ECO:0000256" key="1">
    <source>
        <dbReference type="ARBA" id="ARBA00001917"/>
    </source>
</evidence>
<evidence type="ECO:0000313" key="9">
    <source>
        <dbReference type="EMBL" id="CAL2105684.1"/>
    </source>
</evidence>
<keyword evidence="5 7" id="KW-0288">FMN</keyword>
<feature type="domain" description="Flavodoxin-like" evidence="8">
    <location>
        <begin position="4"/>
        <end position="166"/>
    </location>
</feature>
<evidence type="ECO:0000256" key="5">
    <source>
        <dbReference type="ARBA" id="ARBA00022643"/>
    </source>
</evidence>
<dbReference type="PRINTS" id="PR00369">
    <property type="entry name" value="FLAVODOXIN"/>
</dbReference>
<proteinExistence type="inferred from homology"/>
<evidence type="ECO:0000256" key="6">
    <source>
        <dbReference type="ARBA" id="ARBA00022982"/>
    </source>
</evidence>
<dbReference type="PROSITE" id="PS50902">
    <property type="entry name" value="FLAVODOXIN_LIKE"/>
    <property type="match status" value="1"/>
</dbReference>
<dbReference type="InterPro" id="IPR050619">
    <property type="entry name" value="Flavodoxin"/>
</dbReference>
<reference evidence="9 10" key="1">
    <citation type="submission" date="2024-05" db="EMBL/GenBank/DDBJ databases">
        <authorList>
            <person name="Duchaud E."/>
        </authorList>
    </citation>
    <scope>NUCLEOTIDE SEQUENCE [LARGE SCALE GENOMIC DNA]</scope>
    <source>
        <strain evidence="9">Ena-SAMPLE-TAB-13-05-2024-13:56:06:370-140305</strain>
    </source>
</reference>
<evidence type="ECO:0000256" key="3">
    <source>
        <dbReference type="ARBA" id="ARBA00022448"/>
    </source>
</evidence>